<keyword evidence="3" id="KW-1185">Reference proteome</keyword>
<dbReference type="SUPFAM" id="SSF53300">
    <property type="entry name" value="vWA-like"/>
    <property type="match status" value="1"/>
</dbReference>
<dbReference type="InterPro" id="IPR036465">
    <property type="entry name" value="vWFA_dom_sf"/>
</dbReference>
<evidence type="ECO:0008006" key="4">
    <source>
        <dbReference type="Google" id="ProtNLM"/>
    </source>
</evidence>
<reference evidence="2" key="1">
    <citation type="journal article" date="2014" name="Int. J. Syst. Evol. Microbiol.">
        <title>Complete genome sequence of Corynebacterium casei LMG S-19264T (=DSM 44701T), isolated from a smear-ripened cheese.</title>
        <authorList>
            <consortium name="US DOE Joint Genome Institute (JGI-PGF)"/>
            <person name="Walter F."/>
            <person name="Albersmeier A."/>
            <person name="Kalinowski J."/>
            <person name="Ruckert C."/>
        </authorList>
    </citation>
    <scope>NUCLEOTIDE SEQUENCE</scope>
    <source>
        <strain evidence="2">JCM 3091</strain>
    </source>
</reference>
<feature type="region of interest" description="Disordered" evidence="1">
    <location>
        <begin position="1"/>
        <end position="20"/>
    </location>
</feature>
<accession>A0A8J3BP05</accession>
<comment type="caution">
    <text evidence="2">The sequence shown here is derived from an EMBL/GenBank/DDBJ whole genome shotgun (WGS) entry which is preliminary data.</text>
</comment>
<sequence length="572" mass="60274">MTTINQHVTNTPTSSRPAATDPIWGRYSAAWTAQVADLAGRADLTVVVQPGAGRGAPACFIPATNTIEVNSDLLDVDPHTVDPTTATARNAYPVAWGALVHEAGHAAHSRWCRVSTGAGVPWPVIEAATLLEEPRIEGRQLKRRPGDRRWLRAMAGKLLLADIPTVDNPWTAGTLAALLLARADARILDRREVRPARTAVRKLIGTDRLRELGKIWRKALRTKDGDADRMLDLGRQWCDVLGVDTGLIGPIILVPDGPPGGDGVARKAAAATAAAVTATDLADAHTTTDADIHVAAAAAARSTARTLEAQAQAQAQDAARKVFGRRAAAGPTRQPQQAEQAAARQLSRALKAAARRDPVVVSTTSATPPGRLIARAAVTAAAQRAAGVRPEAQPWRSSRSRRVLDPPLAVGITVDVSLSMRAWLGPCESAAWITAQAASWAGAHTATVTFGRDVTPIAYPGQPPGHVRQLGLESHTRGFCTTVDALDGALHLSDPRGGARLLVVVSDGELLVGEMVRGQEQLDRLRKAGCAVLWLGPADSQPLHDVTARLGLAPAQAGRAIAEAATAALRRQ</sequence>
<organism evidence="2 3">
    <name type="scientific">Pilimelia terevasa</name>
    <dbReference type="NCBI Taxonomy" id="53372"/>
    <lineage>
        <taxon>Bacteria</taxon>
        <taxon>Bacillati</taxon>
        <taxon>Actinomycetota</taxon>
        <taxon>Actinomycetes</taxon>
        <taxon>Micromonosporales</taxon>
        <taxon>Micromonosporaceae</taxon>
        <taxon>Pilimelia</taxon>
    </lineage>
</organism>
<dbReference type="RefSeq" id="WP_189115112.1">
    <property type="nucleotide sequence ID" value="NZ_BMQC01000011.1"/>
</dbReference>
<dbReference type="AlphaFoldDB" id="A0A8J3BP05"/>
<gene>
    <name evidence="2" type="ORF">GCM10010124_31730</name>
</gene>
<evidence type="ECO:0000313" key="2">
    <source>
        <dbReference type="EMBL" id="GGK36746.1"/>
    </source>
</evidence>
<proteinExistence type="predicted"/>
<name>A0A8J3BP05_9ACTN</name>
<evidence type="ECO:0000256" key="1">
    <source>
        <dbReference type="SAM" id="MobiDB-lite"/>
    </source>
</evidence>
<protein>
    <recommendedName>
        <fullName evidence="4">VWA domain-containing protein</fullName>
    </recommendedName>
</protein>
<dbReference type="Proteomes" id="UP000662200">
    <property type="component" value="Unassembled WGS sequence"/>
</dbReference>
<feature type="region of interest" description="Disordered" evidence="1">
    <location>
        <begin position="325"/>
        <end position="348"/>
    </location>
</feature>
<feature type="compositionally biased region" description="Polar residues" evidence="1">
    <location>
        <begin position="1"/>
        <end position="17"/>
    </location>
</feature>
<evidence type="ECO:0000313" key="3">
    <source>
        <dbReference type="Proteomes" id="UP000662200"/>
    </source>
</evidence>
<feature type="compositionally biased region" description="Low complexity" evidence="1">
    <location>
        <begin position="333"/>
        <end position="348"/>
    </location>
</feature>
<reference evidence="2" key="2">
    <citation type="submission" date="2020-09" db="EMBL/GenBank/DDBJ databases">
        <authorList>
            <person name="Sun Q."/>
            <person name="Ohkuma M."/>
        </authorList>
    </citation>
    <scope>NUCLEOTIDE SEQUENCE</scope>
    <source>
        <strain evidence="2">JCM 3091</strain>
    </source>
</reference>
<dbReference type="EMBL" id="BMQC01000011">
    <property type="protein sequence ID" value="GGK36746.1"/>
    <property type="molecule type" value="Genomic_DNA"/>
</dbReference>